<dbReference type="InterPro" id="IPR028890">
    <property type="entry name" value="Peptidase_C98"/>
</dbReference>
<dbReference type="PANTHER" id="PTHR15294:SF3">
    <property type="entry name" value="SUMO-SPECIFIC ISOPEPTIDASE USPL1"/>
    <property type="match status" value="1"/>
</dbReference>
<organism evidence="2 3">
    <name type="scientific">Tegillarca granosa</name>
    <name type="common">Malaysian cockle</name>
    <name type="synonym">Anadara granosa</name>
    <dbReference type="NCBI Taxonomy" id="220873"/>
    <lineage>
        <taxon>Eukaryota</taxon>
        <taxon>Metazoa</taxon>
        <taxon>Spiralia</taxon>
        <taxon>Lophotrochozoa</taxon>
        <taxon>Mollusca</taxon>
        <taxon>Bivalvia</taxon>
        <taxon>Autobranchia</taxon>
        <taxon>Pteriomorphia</taxon>
        <taxon>Arcoida</taxon>
        <taxon>Arcoidea</taxon>
        <taxon>Arcidae</taxon>
        <taxon>Tegillarca</taxon>
    </lineage>
</organism>
<evidence type="ECO:0000313" key="3">
    <source>
        <dbReference type="Proteomes" id="UP001217089"/>
    </source>
</evidence>
<dbReference type="Proteomes" id="UP001217089">
    <property type="component" value="Unassembled WGS sequence"/>
</dbReference>
<name>A0ABQ9FZS6_TEGGR</name>
<feature type="domain" description="Ubiquitin-specific peptidase-like SUMO isopeptidase" evidence="1">
    <location>
        <begin position="67"/>
        <end position="111"/>
    </location>
</feature>
<comment type="caution">
    <text evidence="2">The sequence shown here is derived from an EMBL/GenBank/DDBJ whole genome shotgun (WGS) entry which is preliminary data.</text>
</comment>
<proteinExistence type="predicted"/>
<dbReference type="InterPro" id="IPR033505">
    <property type="entry name" value="USPL1"/>
</dbReference>
<evidence type="ECO:0000259" key="1">
    <source>
        <dbReference type="Pfam" id="PF15499"/>
    </source>
</evidence>
<sequence length="164" mass="18322">MILCECVVYVQNGGAACARRSHQVHKSVMLEESETIYCDICAQNGKTNSLRLLCFILWKDYLTTTLQSLVLVSLVTENLWMECDDLKSPVTSYKLSKPDIPASQIHVVMWEIQKCDAISNPSYLQKIISESTETLPMAKCNTKSPFAAKSKTESSVVQSNLVSH</sequence>
<keyword evidence="3" id="KW-1185">Reference proteome</keyword>
<protein>
    <recommendedName>
        <fullName evidence="1">Ubiquitin-specific peptidase-like SUMO isopeptidase domain-containing protein</fullName>
    </recommendedName>
</protein>
<reference evidence="2 3" key="1">
    <citation type="submission" date="2022-12" db="EMBL/GenBank/DDBJ databases">
        <title>Chromosome-level genome of Tegillarca granosa.</title>
        <authorList>
            <person name="Kim J."/>
        </authorList>
    </citation>
    <scope>NUCLEOTIDE SEQUENCE [LARGE SCALE GENOMIC DNA]</scope>
    <source>
        <strain evidence="2">Teg-2019</strain>
        <tissue evidence="2">Adductor muscle</tissue>
    </source>
</reference>
<evidence type="ECO:0000313" key="2">
    <source>
        <dbReference type="EMBL" id="KAJ8322291.1"/>
    </source>
</evidence>
<accession>A0ABQ9FZS6</accession>
<dbReference type="EMBL" id="JARBDR010000018">
    <property type="protein sequence ID" value="KAJ8322291.1"/>
    <property type="molecule type" value="Genomic_DNA"/>
</dbReference>
<dbReference type="Pfam" id="PF15499">
    <property type="entry name" value="Peptidase_C98"/>
    <property type="match status" value="1"/>
</dbReference>
<dbReference type="PANTHER" id="PTHR15294">
    <property type="entry name" value="RETINOVIN-RELATED"/>
    <property type="match status" value="1"/>
</dbReference>
<gene>
    <name evidence="2" type="ORF">KUTeg_000762</name>
</gene>